<feature type="transmembrane region" description="Helical" evidence="9">
    <location>
        <begin position="446"/>
        <end position="465"/>
    </location>
</feature>
<dbReference type="InterPro" id="IPR036259">
    <property type="entry name" value="MFS_trans_sf"/>
</dbReference>
<evidence type="ECO:0000259" key="10">
    <source>
        <dbReference type="PROSITE" id="PS50850"/>
    </source>
</evidence>
<dbReference type="GO" id="GO:0022857">
    <property type="term" value="F:transmembrane transporter activity"/>
    <property type="evidence" value="ECO:0007669"/>
    <property type="project" value="InterPro"/>
</dbReference>
<evidence type="ECO:0000256" key="8">
    <source>
        <dbReference type="SAM" id="MobiDB-lite"/>
    </source>
</evidence>
<proteinExistence type="inferred from homology"/>
<evidence type="ECO:0000256" key="9">
    <source>
        <dbReference type="SAM" id="Phobius"/>
    </source>
</evidence>
<protein>
    <submittedName>
        <fullName evidence="11">Bicyclomycin resistance protein</fullName>
    </submittedName>
</protein>
<feature type="region of interest" description="Disordered" evidence="8">
    <location>
        <begin position="1"/>
        <end position="115"/>
    </location>
</feature>
<keyword evidence="6 9" id="KW-1133">Transmembrane helix</keyword>
<evidence type="ECO:0000313" key="12">
    <source>
        <dbReference type="Proteomes" id="UP000031575"/>
    </source>
</evidence>
<feature type="transmembrane region" description="Helical" evidence="9">
    <location>
        <begin position="288"/>
        <end position="313"/>
    </location>
</feature>
<accession>A0A0C2FKW1</accession>
<dbReference type="PANTHER" id="PTHR23502:SF7">
    <property type="entry name" value="DRUG_PROTON ANTIPORTER YHK8-RELATED"/>
    <property type="match status" value="1"/>
</dbReference>
<dbReference type="FunFam" id="1.20.1250.20:FF:000082">
    <property type="entry name" value="MFS multidrug transporter, putative"/>
    <property type="match status" value="1"/>
</dbReference>
<keyword evidence="7 9" id="KW-0472">Membrane</keyword>
<feature type="transmembrane region" description="Helical" evidence="9">
    <location>
        <begin position="196"/>
        <end position="213"/>
    </location>
</feature>
<dbReference type="AlphaFoldDB" id="A0A0C2FKW1"/>
<evidence type="ECO:0000256" key="3">
    <source>
        <dbReference type="ARBA" id="ARBA00008335"/>
    </source>
</evidence>
<feature type="transmembrane region" description="Helical" evidence="9">
    <location>
        <begin position="471"/>
        <end position="499"/>
    </location>
</feature>
<name>A0A0C2FKW1_9PEZI</name>
<keyword evidence="12" id="KW-1185">Reference proteome</keyword>
<feature type="transmembrane region" description="Helical" evidence="9">
    <location>
        <begin position="161"/>
        <end position="184"/>
    </location>
</feature>
<dbReference type="InterPro" id="IPR011701">
    <property type="entry name" value="MFS"/>
</dbReference>
<dbReference type="OrthoDB" id="3561359at2759"/>
<evidence type="ECO:0000256" key="1">
    <source>
        <dbReference type="ARBA" id="ARBA00004141"/>
    </source>
</evidence>
<dbReference type="Gene3D" id="1.20.1250.20">
    <property type="entry name" value="MFS general substrate transporter like domains"/>
    <property type="match status" value="1"/>
</dbReference>
<dbReference type="InterPro" id="IPR020846">
    <property type="entry name" value="MFS_dom"/>
</dbReference>
<feature type="transmembrane region" description="Helical" evidence="9">
    <location>
        <begin position="398"/>
        <end position="419"/>
    </location>
</feature>
<feature type="transmembrane region" description="Helical" evidence="9">
    <location>
        <begin position="539"/>
        <end position="559"/>
    </location>
</feature>
<evidence type="ECO:0000256" key="4">
    <source>
        <dbReference type="ARBA" id="ARBA00022475"/>
    </source>
</evidence>
<keyword evidence="4" id="KW-1003">Cell membrane</keyword>
<dbReference type="PROSITE" id="PS50850">
    <property type="entry name" value="MFS"/>
    <property type="match status" value="1"/>
</dbReference>
<evidence type="ECO:0000256" key="6">
    <source>
        <dbReference type="ARBA" id="ARBA00022989"/>
    </source>
</evidence>
<feature type="domain" description="Major facilitator superfamily (MFS) profile" evidence="10">
    <location>
        <begin position="131"/>
        <end position="565"/>
    </location>
</feature>
<dbReference type="Proteomes" id="UP000031575">
    <property type="component" value="Unassembled WGS sequence"/>
</dbReference>
<evidence type="ECO:0000313" key="11">
    <source>
        <dbReference type="EMBL" id="KIH91723.1"/>
    </source>
</evidence>
<feature type="transmembrane region" description="Helical" evidence="9">
    <location>
        <begin position="255"/>
        <end position="276"/>
    </location>
</feature>
<dbReference type="CDD" id="cd17323">
    <property type="entry name" value="MFS_Tpo1_MDR_like"/>
    <property type="match status" value="1"/>
</dbReference>
<evidence type="ECO:0000256" key="7">
    <source>
        <dbReference type="ARBA" id="ARBA00023136"/>
    </source>
</evidence>
<dbReference type="EMBL" id="AWTV01000007">
    <property type="protein sequence ID" value="KIH91723.1"/>
    <property type="molecule type" value="Genomic_DNA"/>
</dbReference>
<dbReference type="VEuPathDB" id="FungiDB:SPBR_01395"/>
<feature type="compositionally biased region" description="Basic and acidic residues" evidence="8">
    <location>
        <begin position="1"/>
        <end position="15"/>
    </location>
</feature>
<comment type="similarity">
    <text evidence="3">Belongs to the major facilitator superfamily.</text>
</comment>
<dbReference type="GeneID" id="63674627"/>
<comment type="caution">
    <text evidence="11">The sequence shown here is derived from an EMBL/GenBank/DDBJ whole genome shotgun (WGS) entry which is preliminary data.</text>
</comment>
<dbReference type="SUPFAM" id="SSF103473">
    <property type="entry name" value="MFS general substrate transporter"/>
    <property type="match status" value="1"/>
</dbReference>
<dbReference type="RefSeq" id="XP_040619733.1">
    <property type="nucleotide sequence ID" value="XM_040759706.1"/>
</dbReference>
<feature type="transmembrane region" description="Helical" evidence="9">
    <location>
        <begin position="129"/>
        <end position="149"/>
    </location>
</feature>
<reference evidence="11 12" key="1">
    <citation type="journal article" date="2014" name="BMC Genomics">
        <title>Comparative genomics of the major fungal agents of human and animal Sporotrichosis: Sporothrix schenckii and Sporothrix brasiliensis.</title>
        <authorList>
            <person name="Teixeira M.M."/>
            <person name="de Almeida L.G."/>
            <person name="Kubitschek-Barreira P."/>
            <person name="Alves F.L."/>
            <person name="Kioshima E.S."/>
            <person name="Abadio A.K."/>
            <person name="Fernandes L."/>
            <person name="Derengowski L.S."/>
            <person name="Ferreira K.S."/>
            <person name="Souza R.C."/>
            <person name="Ruiz J.C."/>
            <person name="de Andrade N.C."/>
            <person name="Paes H.C."/>
            <person name="Nicola A.M."/>
            <person name="Albuquerque P."/>
            <person name="Gerber A.L."/>
            <person name="Martins V.P."/>
            <person name="Peconick L.D."/>
            <person name="Neto A.V."/>
            <person name="Chaucanez C.B."/>
            <person name="Silva P.A."/>
            <person name="Cunha O.L."/>
            <person name="de Oliveira F.F."/>
            <person name="dos Santos T.C."/>
            <person name="Barros A.L."/>
            <person name="Soares M.A."/>
            <person name="de Oliveira L.M."/>
            <person name="Marini M.M."/>
            <person name="Villalobos-Duno H."/>
            <person name="Cunha M.M."/>
            <person name="de Hoog S."/>
            <person name="da Silveira J.F."/>
            <person name="Henrissat B."/>
            <person name="Nino-Vega G.A."/>
            <person name="Cisalpino P.S."/>
            <person name="Mora-Montes H.M."/>
            <person name="Almeida S.R."/>
            <person name="Stajich J.E."/>
            <person name="Lopes-Bezerra L.M."/>
            <person name="Vasconcelos A.T."/>
            <person name="Felipe M.S."/>
        </authorList>
    </citation>
    <scope>NUCLEOTIDE SEQUENCE [LARGE SCALE GENOMIC DNA]</scope>
    <source>
        <strain evidence="11 12">5110</strain>
    </source>
</reference>
<evidence type="ECO:0000256" key="2">
    <source>
        <dbReference type="ARBA" id="ARBA00004236"/>
    </source>
</evidence>
<evidence type="ECO:0000256" key="5">
    <source>
        <dbReference type="ARBA" id="ARBA00022692"/>
    </source>
</evidence>
<sequence length="575" mass="63261">MEKDMEKAFESDHGAQRLPGEADQQPRHSIANDLEKGCDSPADGQPRLGDSSASDTVTLDEHEAQRGPEVQPVLVRSRSRSVTRDSKPPVPSPEPSSGAVAEKDPFEVTWDGGDADPMCPRSMPTARKWLLVVVTSFGSACVTCASSIYTSSYAGMNAEFGSSNIVATLGLSTFVLGIAMGPVWSPLSEFYGRRPVYLASFLLFVIWIIPSALAQNIQTMIIARYFQGFTGAAFLSVSGGTVGDLFSREAMQGPMAFFSVAPFIGPSIGPLVGGFINSYADWRWTHYVLIIWGFCLLVALFVFVPETYHPVVLRNKARRMRKETGDDRWYAPIEKMNKSVLGTIGYAVKHPFVLLVSEPMILSLNLYSAILLGILYLFFGAFPVVFEGNHGFNLWQTGLSFMGLFVGMAIGATFAPIWVKIRLRLMVKRQQELGAAAPVSEPEYRLPSVMVGAIIVPIGIFWFGWTSYASIHWIVPIIGSTVFAIGTLFVFSGIFTFFVDTYQPHAASVLASNAFVRCSFAAAFPLFGVQMYHKLGDQWASTLLAFLAVAMLPFPFLFFKYGKWLRRKSKFAVSS</sequence>
<feature type="transmembrane region" description="Helical" evidence="9">
    <location>
        <begin position="225"/>
        <end position="243"/>
    </location>
</feature>
<gene>
    <name evidence="11" type="ORF">SPBR_01395</name>
</gene>
<dbReference type="Pfam" id="PF07690">
    <property type="entry name" value="MFS_1"/>
    <property type="match status" value="1"/>
</dbReference>
<dbReference type="PANTHER" id="PTHR23502">
    <property type="entry name" value="MAJOR FACILITATOR SUPERFAMILY"/>
    <property type="match status" value="1"/>
</dbReference>
<organism evidence="11 12">
    <name type="scientific">Sporothrix brasiliensis 5110</name>
    <dbReference type="NCBI Taxonomy" id="1398154"/>
    <lineage>
        <taxon>Eukaryota</taxon>
        <taxon>Fungi</taxon>
        <taxon>Dikarya</taxon>
        <taxon>Ascomycota</taxon>
        <taxon>Pezizomycotina</taxon>
        <taxon>Sordariomycetes</taxon>
        <taxon>Sordariomycetidae</taxon>
        <taxon>Ophiostomatales</taxon>
        <taxon>Ophiostomataceae</taxon>
        <taxon>Sporothrix</taxon>
    </lineage>
</organism>
<feature type="transmembrane region" description="Helical" evidence="9">
    <location>
        <begin position="506"/>
        <end position="527"/>
    </location>
</feature>
<keyword evidence="5 9" id="KW-0812">Transmembrane</keyword>
<feature type="transmembrane region" description="Helical" evidence="9">
    <location>
        <begin position="364"/>
        <end position="386"/>
    </location>
</feature>
<comment type="subcellular location">
    <subcellularLocation>
        <location evidence="2">Cell membrane</location>
    </subcellularLocation>
    <subcellularLocation>
        <location evidence="1">Membrane</location>
        <topology evidence="1">Multi-pass membrane protein</topology>
    </subcellularLocation>
</comment>
<dbReference type="GO" id="GO:0005886">
    <property type="term" value="C:plasma membrane"/>
    <property type="evidence" value="ECO:0007669"/>
    <property type="project" value="UniProtKB-SubCell"/>
</dbReference>
<dbReference type="HOGENOM" id="CLU_008455_11_5_1"/>